<comment type="caution">
    <text evidence="1">The sequence shown here is derived from an EMBL/GenBank/DDBJ whole genome shotgun (WGS) entry which is preliminary data.</text>
</comment>
<dbReference type="Proteomes" id="UP000499080">
    <property type="component" value="Unassembled WGS sequence"/>
</dbReference>
<name>A0A4Y2KJW5_ARAVE</name>
<dbReference type="AlphaFoldDB" id="A0A4Y2KJW5"/>
<organism evidence="1 2">
    <name type="scientific">Araneus ventricosus</name>
    <name type="common">Orbweaver spider</name>
    <name type="synonym">Epeira ventricosa</name>
    <dbReference type="NCBI Taxonomy" id="182803"/>
    <lineage>
        <taxon>Eukaryota</taxon>
        <taxon>Metazoa</taxon>
        <taxon>Ecdysozoa</taxon>
        <taxon>Arthropoda</taxon>
        <taxon>Chelicerata</taxon>
        <taxon>Arachnida</taxon>
        <taxon>Araneae</taxon>
        <taxon>Araneomorphae</taxon>
        <taxon>Entelegynae</taxon>
        <taxon>Araneoidea</taxon>
        <taxon>Araneidae</taxon>
        <taxon>Araneus</taxon>
    </lineage>
</organism>
<dbReference type="EMBL" id="BGPR01004746">
    <property type="protein sequence ID" value="GBN02894.1"/>
    <property type="molecule type" value="Genomic_DNA"/>
</dbReference>
<evidence type="ECO:0000313" key="2">
    <source>
        <dbReference type="Proteomes" id="UP000499080"/>
    </source>
</evidence>
<sequence length="148" mass="16580">MSLSQLVALGTGWIADTFDKLQFTKTSLDNTTVADKVRKIRSATGRDGPSKNTVTSSCDKHRVAEGQAGLFDLKILYGLKKGSKKDAIDWCTSMNMTAKEYACPTCGEKMVLTERDGSDGYSWVCRKFGVNAHRVRRSMRRSRTWQMK</sequence>
<protein>
    <submittedName>
        <fullName evidence="1">Uncharacterized protein</fullName>
    </submittedName>
</protein>
<dbReference type="OrthoDB" id="6409943at2759"/>
<proteinExistence type="predicted"/>
<keyword evidence="2" id="KW-1185">Reference proteome</keyword>
<evidence type="ECO:0000313" key="1">
    <source>
        <dbReference type="EMBL" id="GBN02894.1"/>
    </source>
</evidence>
<reference evidence="1 2" key="1">
    <citation type="journal article" date="2019" name="Sci. Rep.">
        <title>Orb-weaving spider Araneus ventricosus genome elucidates the spidroin gene catalogue.</title>
        <authorList>
            <person name="Kono N."/>
            <person name="Nakamura H."/>
            <person name="Ohtoshi R."/>
            <person name="Moran D.A.P."/>
            <person name="Shinohara A."/>
            <person name="Yoshida Y."/>
            <person name="Fujiwara M."/>
            <person name="Mori M."/>
            <person name="Tomita M."/>
            <person name="Arakawa K."/>
        </authorList>
    </citation>
    <scope>NUCLEOTIDE SEQUENCE [LARGE SCALE GENOMIC DNA]</scope>
</reference>
<gene>
    <name evidence="1" type="ORF">AVEN_113538_1</name>
</gene>
<accession>A0A4Y2KJW5</accession>